<dbReference type="AlphaFoldDB" id="H5Y2P2"/>
<keyword evidence="2" id="KW-1185">Reference proteome</keyword>
<dbReference type="STRING" id="768710.DesyoDRAFT_1135"/>
<accession>H5Y2P2</accession>
<dbReference type="EMBL" id="CM001441">
    <property type="protein sequence ID" value="EHQ88305.1"/>
    <property type="molecule type" value="Genomic_DNA"/>
</dbReference>
<name>H5Y2P2_9FIRM</name>
<dbReference type="Proteomes" id="UP000005104">
    <property type="component" value="Chromosome"/>
</dbReference>
<evidence type="ECO:0000313" key="1">
    <source>
        <dbReference type="EMBL" id="EHQ88305.1"/>
    </source>
</evidence>
<organism evidence="1 2">
    <name type="scientific">Desulfosporosinus youngiae DSM 17734</name>
    <dbReference type="NCBI Taxonomy" id="768710"/>
    <lineage>
        <taxon>Bacteria</taxon>
        <taxon>Bacillati</taxon>
        <taxon>Bacillota</taxon>
        <taxon>Clostridia</taxon>
        <taxon>Eubacteriales</taxon>
        <taxon>Desulfitobacteriaceae</taxon>
        <taxon>Desulfosporosinus</taxon>
    </lineage>
</organism>
<gene>
    <name evidence="1" type="ORF">DesyoDRAFT_1135</name>
</gene>
<evidence type="ECO:0000313" key="2">
    <source>
        <dbReference type="Proteomes" id="UP000005104"/>
    </source>
</evidence>
<sequence length="57" mass="6530">MLTYTYCKKVIENTTYTSQTQKDEILVKLDVFLLNDRINDVQYQELSALLAAKSIAA</sequence>
<reference evidence="1 2" key="1">
    <citation type="submission" date="2011-11" db="EMBL/GenBank/DDBJ databases">
        <title>The Noncontiguous Finished genome of Desulfosporosinus youngiae DSM 17734.</title>
        <authorList>
            <consortium name="US DOE Joint Genome Institute (JGI-PGF)"/>
            <person name="Lucas S."/>
            <person name="Han J."/>
            <person name="Lapidus A."/>
            <person name="Cheng J.-F."/>
            <person name="Goodwin L."/>
            <person name="Pitluck S."/>
            <person name="Peters L."/>
            <person name="Ovchinnikova G."/>
            <person name="Lu M."/>
            <person name="Land M.L."/>
            <person name="Hauser L."/>
            <person name="Pester M."/>
            <person name="Spring S."/>
            <person name="Ollivier B."/>
            <person name="Rattei T."/>
            <person name="Klenk H.-P."/>
            <person name="Wagner M."/>
            <person name="Loy A."/>
            <person name="Woyke T.J."/>
        </authorList>
    </citation>
    <scope>NUCLEOTIDE SEQUENCE [LARGE SCALE GENOMIC DNA]</scope>
    <source>
        <strain evidence="1 2">DSM 17734</strain>
    </source>
</reference>
<protein>
    <submittedName>
        <fullName evidence="1">Uncharacterized protein</fullName>
    </submittedName>
</protein>
<proteinExistence type="predicted"/>
<dbReference type="HOGENOM" id="CLU_211424_0_0_9"/>